<reference evidence="6" key="3">
    <citation type="submission" date="2016-03" db="UniProtKB">
        <authorList>
            <consortium name="EnsemblProtists"/>
        </authorList>
    </citation>
    <scope>IDENTIFICATION</scope>
</reference>
<feature type="repeat" description="ANK" evidence="3">
    <location>
        <begin position="163"/>
        <end position="197"/>
    </location>
</feature>
<gene>
    <name evidence="5" type="ORF">GUITHDRAFT_140212</name>
</gene>
<dbReference type="OrthoDB" id="6089782at2759"/>
<evidence type="ECO:0000256" key="2">
    <source>
        <dbReference type="ARBA" id="ARBA00023043"/>
    </source>
</evidence>
<dbReference type="RefSeq" id="XP_005830743.1">
    <property type="nucleotide sequence ID" value="XM_005830686.1"/>
</dbReference>
<organism evidence="5">
    <name type="scientific">Guillardia theta (strain CCMP2712)</name>
    <name type="common">Cryptophyte</name>
    <dbReference type="NCBI Taxonomy" id="905079"/>
    <lineage>
        <taxon>Eukaryota</taxon>
        <taxon>Cryptophyceae</taxon>
        <taxon>Pyrenomonadales</taxon>
        <taxon>Geminigeraceae</taxon>
        <taxon>Guillardia</taxon>
    </lineage>
</organism>
<dbReference type="InterPro" id="IPR036770">
    <property type="entry name" value="Ankyrin_rpt-contain_sf"/>
</dbReference>
<protein>
    <submittedName>
        <fullName evidence="5 6">Uncharacterized protein</fullName>
    </submittedName>
</protein>
<dbReference type="PROSITE" id="PS50088">
    <property type="entry name" value="ANK_REPEAT"/>
    <property type="match status" value="2"/>
</dbReference>
<dbReference type="HOGENOM" id="CLU_770395_0_0_1"/>
<dbReference type="Proteomes" id="UP000011087">
    <property type="component" value="Unassembled WGS sequence"/>
</dbReference>
<dbReference type="PANTHER" id="PTHR24171">
    <property type="entry name" value="ANKYRIN REPEAT DOMAIN-CONTAINING PROTEIN 39-RELATED"/>
    <property type="match status" value="1"/>
</dbReference>
<reference evidence="5 7" key="1">
    <citation type="journal article" date="2012" name="Nature">
        <title>Algal genomes reveal evolutionary mosaicism and the fate of nucleomorphs.</title>
        <authorList>
            <consortium name="DOE Joint Genome Institute"/>
            <person name="Curtis B.A."/>
            <person name="Tanifuji G."/>
            <person name="Burki F."/>
            <person name="Gruber A."/>
            <person name="Irimia M."/>
            <person name="Maruyama S."/>
            <person name="Arias M.C."/>
            <person name="Ball S.G."/>
            <person name="Gile G.H."/>
            <person name="Hirakawa Y."/>
            <person name="Hopkins J.F."/>
            <person name="Kuo A."/>
            <person name="Rensing S.A."/>
            <person name="Schmutz J."/>
            <person name="Symeonidi A."/>
            <person name="Elias M."/>
            <person name="Eveleigh R.J."/>
            <person name="Herman E.K."/>
            <person name="Klute M.J."/>
            <person name="Nakayama T."/>
            <person name="Obornik M."/>
            <person name="Reyes-Prieto A."/>
            <person name="Armbrust E.V."/>
            <person name="Aves S.J."/>
            <person name="Beiko R.G."/>
            <person name="Coutinho P."/>
            <person name="Dacks J.B."/>
            <person name="Durnford D.G."/>
            <person name="Fast N.M."/>
            <person name="Green B.R."/>
            <person name="Grisdale C.J."/>
            <person name="Hempel F."/>
            <person name="Henrissat B."/>
            <person name="Hoppner M.P."/>
            <person name="Ishida K."/>
            <person name="Kim E."/>
            <person name="Koreny L."/>
            <person name="Kroth P.G."/>
            <person name="Liu Y."/>
            <person name="Malik S.B."/>
            <person name="Maier U.G."/>
            <person name="McRose D."/>
            <person name="Mock T."/>
            <person name="Neilson J.A."/>
            <person name="Onodera N.T."/>
            <person name="Poole A.M."/>
            <person name="Pritham E.J."/>
            <person name="Richards T.A."/>
            <person name="Rocap G."/>
            <person name="Roy S.W."/>
            <person name="Sarai C."/>
            <person name="Schaack S."/>
            <person name="Shirato S."/>
            <person name="Slamovits C.H."/>
            <person name="Spencer D.F."/>
            <person name="Suzuki S."/>
            <person name="Worden A.Z."/>
            <person name="Zauner S."/>
            <person name="Barry K."/>
            <person name="Bell C."/>
            <person name="Bharti A.K."/>
            <person name="Crow J.A."/>
            <person name="Grimwood J."/>
            <person name="Kramer R."/>
            <person name="Lindquist E."/>
            <person name="Lucas S."/>
            <person name="Salamov A."/>
            <person name="McFadden G.I."/>
            <person name="Lane C.E."/>
            <person name="Keeling P.J."/>
            <person name="Gray M.W."/>
            <person name="Grigoriev I.V."/>
            <person name="Archibald J.M."/>
        </authorList>
    </citation>
    <scope>NUCLEOTIDE SEQUENCE</scope>
    <source>
        <strain evidence="5 7">CCMP2712</strain>
    </source>
</reference>
<keyword evidence="1" id="KW-0677">Repeat</keyword>
<name>L1J5G1_GUITC</name>
<dbReference type="PaxDb" id="55529-EKX43763"/>
<evidence type="ECO:0000256" key="1">
    <source>
        <dbReference type="ARBA" id="ARBA00022737"/>
    </source>
</evidence>
<evidence type="ECO:0000313" key="5">
    <source>
        <dbReference type="EMBL" id="EKX43763.1"/>
    </source>
</evidence>
<evidence type="ECO:0000256" key="4">
    <source>
        <dbReference type="SAM" id="SignalP"/>
    </source>
</evidence>
<proteinExistence type="predicted"/>
<feature type="chain" id="PRO_5008770901" evidence="4">
    <location>
        <begin position="18"/>
        <end position="360"/>
    </location>
</feature>
<feature type="signal peptide" evidence="4">
    <location>
        <begin position="1"/>
        <end position="17"/>
    </location>
</feature>
<dbReference type="Gene3D" id="1.25.40.20">
    <property type="entry name" value="Ankyrin repeat-containing domain"/>
    <property type="match status" value="1"/>
</dbReference>
<reference evidence="7" key="2">
    <citation type="submission" date="2012-11" db="EMBL/GenBank/DDBJ databases">
        <authorList>
            <person name="Kuo A."/>
            <person name="Curtis B.A."/>
            <person name="Tanifuji G."/>
            <person name="Burki F."/>
            <person name="Gruber A."/>
            <person name="Irimia M."/>
            <person name="Maruyama S."/>
            <person name="Arias M.C."/>
            <person name="Ball S.G."/>
            <person name="Gile G.H."/>
            <person name="Hirakawa Y."/>
            <person name="Hopkins J.F."/>
            <person name="Rensing S.A."/>
            <person name="Schmutz J."/>
            <person name="Symeonidi A."/>
            <person name="Elias M."/>
            <person name="Eveleigh R.J."/>
            <person name="Herman E.K."/>
            <person name="Klute M.J."/>
            <person name="Nakayama T."/>
            <person name="Obornik M."/>
            <person name="Reyes-Prieto A."/>
            <person name="Armbrust E.V."/>
            <person name="Aves S.J."/>
            <person name="Beiko R.G."/>
            <person name="Coutinho P."/>
            <person name="Dacks J.B."/>
            <person name="Durnford D.G."/>
            <person name="Fast N.M."/>
            <person name="Green B.R."/>
            <person name="Grisdale C."/>
            <person name="Hempe F."/>
            <person name="Henrissat B."/>
            <person name="Hoppner M.P."/>
            <person name="Ishida K.-I."/>
            <person name="Kim E."/>
            <person name="Koreny L."/>
            <person name="Kroth P.G."/>
            <person name="Liu Y."/>
            <person name="Malik S.-B."/>
            <person name="Maier U.G."/>
            <person name="McRose D."/>
            <person name="Mock T."/>
            <person name="Neilson J.A."/>
            <person name="Onodera N.T."/>
            <person name="Poole A.M."/>
            <person name="Pritham E.J."/>
            <person name="Richards T.A."/>
            <person name="Rocap G."/>
            <person name="Roy S.W."/>
            <person name="Sarai C."/>
            <person name="Schaack S."/>
            <person name="Shirato S."/>
            <person name="Slamovits C.H."/>
            <person name="Spencer D.F."/>
            <person name="Suzuki S."/>
            <person name="Worden A.Z."/>
            <person name="Zauner S."/>
            <person name="Barry K."/>
            <person name="Bell C."/>
            <person name="Bharti A.K."/>
            <person name="Crow J.A."/>
            <person name="Grimwood J."/>
            <person name="Kramer R."/>
            <person name="Lindquist E."/>
            <person name="Lucas S."/>
            <person name="Salamov A."/>
            <person name="McFadden G.I."/>
            <person name="Lane C.E."/>
            <person name="Keeling P.J."/>
            <person name="Gray M.W."/>
            <person name="Grigoriev I.V."/>
            <person name="Archibald J.M."/>
        </authorList>
    </citation>
    <scope>NUCLEOTIDE SEQUENCE</scope>
    <source>
        <strain evidence="7">CCMP2712</strain>
    </source>
</reference>
<evidence type="ECO:0000313" key="6">
    <source>
        <dbReference type="EnsemblProtists" id="EKX43763"/>
    </source>
</evidence>
<dbReference type="PANTHER" id="PTHR24171:SF9">
    <property type="entry name" value="ANKYRIN REPEAT DOMAIN-CONTAINING PROTEIN 39"/>
    <property type="match status" value="1"/>
</dbReference>
<feature type="repeat" description="ANK" evidence="3">
    <location>
        <begin position="130"/>
        <end position="162"/>
    </location>
</feature>
<dbReference type="GeneID" id="17300497"/>
<evidence type="ECO:0000313" key="7">
    <source>
        <dbReference type="Proteomes" id="UP000011087"/>
    </source>
</evidence>
<dbReference type="EnsemblProtists" id="EKX43763">
    <property type="protein sequence ID" value="EKX43763"/>
    <property type="gene ID" value="GUITHDRAFT_140212"/>
</dbReference>
<keyword evidence="2 3" id="KW-0040">ANK repeat</keyword>
<dbReference type="PROSITE" id="PS50297">
    <property type="entry name" value="ANK_REP_REGION"/>
    <property type="match status" value="2"/>
</dbReference>
<dbReference type="SUPFAM" id="SSF48403">
    <property type="entry name" value="Ankyrin repeat"/>
    <property type="match status" value="1"/>
</dbReference>
<dbReference type="InterPro" id="IPR002110">
    <property type="entry name" value="Ankyrin_rpt"/>
</dbReference>
<evidence type="ECO:0000256" key="3">
    <source>
        <dbReference type="PROSITE-ProRule" id="PRU00023"/>
    </source>
</evidence>
<dbReference type="STRING" id="905079.L1J5G1"/>
<keyword evidence="4" id="KW-0732">Signal</keyword>
<dbReference type="SMART" id="SM00248">
    <property type="entry name" value="ANK"/>
    <property type="match status" value="3"/>
</dbReference>
<dbReference type="Pfam" id="PF12796">
    <property type="entry name" value="Ank_2"/>
    <property type="match status" value="1"/>
</dbReference>
<accession>L1J5G1</accession>
<keyword evidence="7" id="KW-1185">Reference proteome</keyword>
<sequence>MVMRLLIAAIVGTLVKQLPLRDGTEQVTRTLRLKGGRMDNPRSLDSGYSTRPTKEEVEKARKQFLLDPEISSQNDPMAKMHKEDFLNFLDYAAQDHTDEMFLYEAANLGDIDQVEAILQSGQVSIDSKFLNRTALMVAAAAGHMNVLCLLLQNGAKTEIRDSKGRTALHFAVEKGYPLAVEVEILLRCGADPNVYDYTYKHLPNCKAMDLHSQFALLINVAVSGTLQPDCGISPLHLARRFMRRSTAEDHPLYDPRLRRGGDSYWRIECMLIEWGAHQWLPRNGWIQHSFRPYCEDDTFDDLISGREPSQQEMKVMDICETYGYKPTKRELMPLKEILKATGLIPWLSKLTFIRCRSHNM</sequence>
<dbReference type="KEGG" id="gtt:GUITHDRAFT_140212"/>
<dbReference type="EMBL" id="JH993008">
    <property type="protein sequence ID" value="EKX43763.1"/>
    <property type="molecule type" value="Genomic_DNA"/>
</dbReference>
<dbReference type="eggNOG" id="KOG0504">
    <property type="taxonomic scope" value="Eukaryota"/>
</dbReference>
<dbReference type="AlphaFoldDB" id="L1J5G1"/>